<dbReference type="EMBL" id="MCGO01000040">
    <property type="protein sequence ID" value="ORY39264.1"/>
    <property type="molecule type" value="Genomic_DNA"/>
</dbReference>
<sequence>MTFHPLLKEETAFTLFDTDMSTTAVWFFEGSAPVSFIQDRLKQISDITASKLISVKQWDLDVNSAHPLVARTVGSIPGVFVPSARACMNKQLPLFSVSVLTSKSHFALVVSLNHAIADGATFYKIANMFSESCMVESLAFERLKLVVPDVSTLEVTLSMRLSMVYTFISKVLQFAWQKVVLRQDCFPTCVRPIPATWIASEKRKSQAEGAGKESFVSSNDIVTSYLLRVTNCHYGAMAVNLRNRMPGIHSLLAGNYESVVLYMPPDFMKPQQIRASISHPSGVLKRMNLQAKLPNPDRWLVKFGNVTNWAGLYGETDMRLRGSGKMVRHEPLPVVHEVPMPLSLFIVFAPRKGELAVLTNDEIVKKNTDFFA</sequence>
<keyword evidence="2" id="KW-1185">Reference proteome</keyword>
<gene>
    <name evidence="1" type="ORF">BCR33DRAFT_720102</name>
</gene>
<dbReference type="OrthoDB" id="418976at2759"/>
<dbReference type="Gene3D" id="3.30.559.10">
    <property type="entry name" value="Chloramphenicol acetyltransferase-like domain"/>
    <property type="match status" value="1"/>
</dbReference>
<organism evidence="1 2">
    <name type="scientific">Rhizoclosmatium globosum</name>
    <dbReference type="NCBI Taxonomy" id="329046"/>
    <lineage>
        <taxon>Eukaryota</taxon>
        <taxon>Fungi</taxon>
        <taxon>Fungi incertae sedis</taxon>
        <taxon>Chytridiomycota</taxon>
        <taxon>Chytridiomycota incertae sedis</taxon>
        <taxon>Chytridiomycetes</taxon>
        <taxon>Chytridiales</taxon>
        <taxon>Chytriomycetaceae</taxon>
        <taxon>Rhizoclosmatium</taxon>
    </lineage>
</organism>
<comment type="caution">
    <text evidence="1">The sequence shown here is derived from an EMBL/GenBank/DDBJ whole genome shotgun (WGS) entry which is preliminary data.</text>
</comment>
<evidence type="ECO:0000313" key="2">
    <source>
        <dbReference type="Proteomes" id="UP000193642"/>
    </source>
</evidence>
<evidence type="ECO:0008006" key="3">
    <source>
        <dbReference type="Google" id="ProtNLM"/>
    </source>
</evidence>
<accession>A0A1Y2BX71</accession>
<dbReference type="AlphaFoldDB" id="A0A1Y2BX71"/>
<dbReference type="Proteomes" id="UP000193642">
    <property type="component" value="Unassembled WGS sequence"/>
</dbReference>
<protein>
    <recommendedName>
        <fullName evidence="3">CoA-dependent acyltransferase</fullName>
    </recommendedName>
</protein>
<proteinExistence type="predicted"/>
<dbReference type="InterPro" id="IPR023213">
    <property type="entry name" value="CAT-like_dom_sf"/>
</dbReference>
<reference evidence="1 2" key="1">
    <citation type="submission" date="2016-07" db="EMBL/GenBank/DDBJ databases">
        <title>Pervasive Adenine N6-methylation of Active Genes in Fungi.</title>
        <authorList>
            <consortium name="DOE Joint Genome Institute"/>
            <person name="Mondo S.J."/>
            <person name="Dannebaum R.O."/>
            <person name="Kuo R.C."/>
            <person name="Labutti K."/>
            <person name="Haridas S."/>
            <person name="Kuo A."/>
            <person name="Salamov A."/>
            <person name="Ahrendt S.R."/>
            <person name="Lipzen A."/>
            <person name="Sullivan W."/>
            <person name="Andreopoulos W.B."/>
            <person name="Clum A."/>
            <person name="Lindquist E."/>
            <person name="Daum C."/>
            <person name="Ramamoorthy G.K."/>
            <person name="Gryganskyi A."/>
            <person name="Culley D."/>
            <person name="Magnuson J.K."/>
            <person name="James T.Y."/>
            <person name="O'Malley M.A."/>
            <person name="Stajich J.E."/>
            <person name="Spatafora J.W."/>
            <person name="Visel A."/>
            <person name="Grigoriev I.V."/>
        </authorList>
    </citation>
    <scope>NUCLEOTIDE SEQUENCE [LARGE SCALE GENOMIC DNA]</scope>
    <source>
        <strain evidence="1 2">JEL800</strain>
    </source>
</reference>
<evidence type="ECO:0000313" key="1">
    <source>
        <dbReference type="EMBL" id="ORY39264.1"/>
    </source>
</evidence>
<name>A0A1Y2BX71_9FUNG</name>